<dbReference type="PANTHER" id="PTHR33064:SF37">
    <property type="entry name" value="RIBONUCLEASE H"/>
    <property type="match status" value="1"/>
</dbReference>
<dbReference type="EMBL" id="VJMJ01000327">
    <property type="protein sequence ID" value="KAF0722657.1"/>
    <property type="molecule type" value="Genomic_DNA"/>
</dbReference>
<dbReference type="Proteomes" id="UP000481153">
    <property type="component" value="Unassembled WGS sequence"/>
</dbReference>
<dbReference type="InterPro" id="IPR043502">
    <property type="entry name" value="DNA/RNA_pol_sf"/>
</dbReference>
<protein>
    <recommendedName>
        <fullName evidence="1">Reverse transcriptase domain-containing protein</fullName>
    </recommendedName>
</protein>
<dbReference type="InterPro" id="IPR000477">
    <property type="entry name" value="RT_dom"/>
</dbReference>
<evidence type="ECO:0000313" key="3">
    <source>
        <dbReference type="Proteomes" id="UP000481153"/>
    </source>
</evidence>
<evidence type="ECO:0000259" key="1">
    <source>
        <dbReference type="PROSITE" id="PS50878"/>
    </source>
</evidence>
<sequence>MPKCWACGKAHCLKDCVETSEADKKAIAEKKVEEWRAKDGKAEATSKQKALRWPQHEPANGSCWALIPESGIENPIEALVDSGSDAGVIISSGLFDLIEQSSDLDLAVDDLKTPQLMEGFGKVPIELSKHVVLPQIVLWIGETSIMLRAVNAWVDHTDQSISATIGRPIMQVLGYSTVELLRNAALSKKEFDIGNLSVLDNVGSAVSRALRIRRARIAAESSEVESDDEDDDADLSVDECLALKLQEAQDKGLSEDGTARLKEMLVKFRDVFRVSFQHDPPVDVEPLEVRFKPDAIPSTCKARRYSPIQTEFLRKHLADIVDAKLGQRSNRSRWSSPPRIVPKKDGTLRMTVDTRGPNSQTEPMHWPMPVLEVVMARLAGKKCFFALDWFKGYWQLPLHPNSREAYTIMGVDEMVEPNRVLMGQTDAVAYCQSVAQTVYGEKYGHGIEAWLDDALGSASHESELLVLLNWLLQRCLKFGLKLNPMKCEFFTTKVVWCGKHISADGIGHDPLRLAGLRDLGTSPLLKIFSS</sequence>
<comment type="caution">
    <text evidence="2">The sequence shown here is derived from an EMBL/GenBank/DDBJ whole genome shotgun (WGS) entry which is preliminary data.</text>
</comment>
<gene>
    <name evidence="2" type="ORF">Ae201684_018256</name>
</gene>
<accession>A0A6G0W6C8</accession>
<name>A0A6G0W6C8_9STRA</name>
<organism evidence="2 3">
    <name type="scientific">Aphanomyces euteiches</name>
    <dbReference type="NCBI Taxonomy" id="100861"/>
    <lineage>
        <taxon>Eukaryota</taxon>
        <taxon>Sar</taxon>
        <taxon>Stramenopiles</taxon>
        <taxon>Oomycota</taxon>
        <taxon>Saprolegniomycetes</taxon>
        <taxon>Saprolegniales</taxon>
        <taxon>Verrucalvaceae</taxon>
        <taxon>Aphanomyces</taxon>
    </lineage>
</organism>
<evidence type="ECO:0000313" key="2">
    <source>
        <dbReference type="EMBL" id="KAF0722657.1"/>
    </source>
</evidence>
<dbReference type="SUPFAM" id="SSF56672">
    <property type="entry name" value="DNA/RNA polymerases"/>
    <property type="match status" value="1"/>
</dbReference>
<dbReference type="VEuPathDB" id="FungiDB:AeMF1_018211"/>
<dbReference type="Pfam" id="PF00078">
    <property type="entry name" value="RVT_1"/>
    <property type="match status" value="1"/>
</dbReference>
<reference evidence="2 3" key="1">
    <citation type="submission" date="2019-07" db="EMBL/GenBank/DDBJ databases">
        <title>Genomics analysis of Aphanomyces spp. identifies a new class of oomycete effector associated with host adaptation.</title>
        <authorList>
            <person name="Gaulin E."/>
        </authorList>
    </citation>
    <scope>NUCLEOTIDE SEQUENCE [LARGE SCALE GENOMIC DNA]</scope>
    <source>
        <strain evidence="2 3">ATCC 201684</strain>
    </source>
</reference>
<dbReference type="InterPro" id="IPR051320">
    <property type="entry name" value="Viral_Replic_Matur_Polypro"/>
</dbReference>
<dbReference type="AlphaFoldDB" id="A0A6G0W6C8"/>
<dbReference type="InterPro" id="IPR043128">
    <property type="entry name" value="Rev_trsase/Diguanyl_cyclase"/>
</dbReference>
<keyword evidence="3" id="KW-1185">Reference proteome</keyword>
<feature type="domain" description="Reverse transcriptase" evidence="1">
    <location>
        <begin position="322"/>
        <end position="501"/>
    </location>
</feature>
<dbReference type="Gene3D" id="3.10.10.10">
    <property type="entry name" value="HIV Type 1 Reverse Transcriptase, subunit A, domain 1"/>
    <property type="match status" value="1"/>
</dbReference>
<proteinExistence type="predicted"/>
<dbReference type="PANTHER" id="PTHR33064">
    <property type="entry name" value="POL PROTEIN"/>
    <property type="match status" value="1"/>
</dbReference>
<dbReference type="PROSITE" id="PS50878">
    <property type="entry name" value="RT_POL"/>
    <property type="match status" value="1"/>
</dbReference>
<dbReference type="Gene3D" id="3.30.70.270">
    <property type="match status" value="1"/>
</dbReference>
<dbReference type="CDD" id="cd01647">
    <property type="entry name" value="RT_LTR"/>
    <property type="match status" value="1"/>
</dbReference>